<reference evidence="3 4" key="1">
    <citation type="submission" date="2018-12" db="EMBL/GenBank/DDBJ databases">
        <authorList>
            <person name="Yu L."/>
        </authorList>
    </citation>
    <scope>NUCLEOTIDE SEQUENCE [LARGE SCALE GENOMIC DNA]</scope>
    <source>
        <strain evidence="3 4">HAW-EB2</strain>
    </source>
</reference>
<dbReference type="Gene3D" id="3.40.50.720">
    <property type="entry name" value="NAD(P)-binding Rossmann-like Domain"/>
    <property type="match status" value="1"/>
</dbReference>
<dbReference type="InterPro" id="IPR036291">
    <property type="entry name" value="NAD(P)-bd_dom_sf"/>
</dbReference>
<feature type="domain" description="Ketoreductase" evidence="2">
    <location>
        <begin position="7"/>
        <end position="182"/>
    </location>
</feature>
<sequence length="245" mass="25737">MKLFEDKVVLITGGGTGIGKATASAFIAKGAKVVITGRRQSVLEKTTHELGELAYSIVGDICKKEEPKRIIDEVISKYGRLDVLVNNAGMGTMGPLSETRDEDIENMYRTNVFAPLALIREAMTHLVSSKGTVVNITSTMSHGVMPGSAAYASSKAALDHATRLLAAELGPSNVRVNAIAPGFTMTDISAGVQSDEQMLGMIVAQTPLGRPGEPEDIANAVLLLADSRAGWITGQIVQAGGGLML</sequence>
<dbReference type="PANTHER" id="PTHR43975:SF2">
    <property type="entry name" value="EG:BACR7A4.14 PROTEIN-RELATED"/>
    <property type="match status" value="1"/>
</dbReference>
<proteinExistence type="inferred from homology"/>
<dbReference type="EMBL" id="RXNU01000010">
    <property type="protein sequence ID" value="RTR37753.1"/>
    <property type="molecule type" value="Genomic_DNA"/>
</dbReference>
<comment type="caution">
    <text evidence="3">The sequence shown here is derived from an EMBL/GenBank/DDBJ whole genome shotgun (WGS) entry which is preliminary data.</text>
</comment>
<gene>
    <name evidence="3" type="ORF">EKG38_17185</name>
</gene>
<dbReference type="Pfam" id="PF13561">
    <property type="entry name" value="adh_short_C2"/>
    <property type="match status" value="1"/>
</dbReference>
<dbReference type="PRINTS" id="PR00081">
    <property type="entry name" value="GDHRDH"/>
</dbReference>
<dbReference type="InterPro" id="IPR002347">
    <property type="entry name" value="SDR_fam"/>
</dbReference>
<evidence type="ECO:0000256" key="1">
    <source>
        <dbReference type="ARBA" id="ARBA00006484"/>
    </source>
</evidence>
<dbReference type="CDD" id="cd05233">
    <property type="entry name" value="SDR_c"/>
    <property type="match status" value="1"/>
</dbReference>
<evidence type="ECO:0000259" key="2">
    <source>
        <dbReference type="SMART" id="SM00822"/>
    </source>
</evidence>
<accession>A0A3S0KZC4</accession>
<dbReference type="InterPro" id="IPR057326">
    <property type="entry name" value="KR_dom"/>
</dbReference>
<name>A0A3S0KZC4_9GAMM</name>
<protein>
    <submittedName>
        <fullName evidence="3">SDR family oxidoreductase</fullName>
    </submittedName>
</protein>
<dbReference type="OrthoDB" id="9775864at2"/>
<dbReference type="RefSeq" id="WP_126521451.1">
    <property type="nucleotide sequence ID" value="NZ_RXNU01000010.1"/>
</dbReference>
<evidence type="ECO:0000313" key="4">
    <source>
        <dbReference type="Proteomes" id="UP000267448"/>
    </source>
</evidence>
<dbReference type="SMART" id="SM00822">
    <property type="entry name" value="PKS_KR"/>
    <property type="match status" value="1"/>
</dbReference>
<dbReference type="AlphaFoldDB" id="A0A3S0KZC4"/>
<dbReference type="SUPFAM" id="SSF51735">
    <property type="entry name" value="NAD(P)-binding Rossmann-fold domains"/>
    <property type="match status" value="1"/>
</dbReference>
<keyword evidence="4" id="KW-1185">Reference proteome</keyword>
<organism evidence="3 4">
    <name type="scientific">Shewanella canadensis</name>
    <dbReference type="NCBI Taxonomy" id="271096"/>
    <lineage>
        <taxon>Bacteria</taxon>
        <taxon>Pseudomonadati</taxon>
        <taxon>Pseudomonadota</taxon>
        <taxon>Gammaproteobacteria</taxon>
        <taxon>Alteromonadales</taxon>
        <taxon>Shewanellaceae</taxon>
        <taxon>Shewanella</taxon>
    </lineage>
</organism>
<dbReference type="PRINTS" id="PR00080">
    <property type="entry name" value="SDRFAMILY"/>
</dbReference>
<dbReference type="NCBIfam" id="NF005559">
    <property type="entry name" value="PRK07231.1"/>
    <property type="match status" value="1"/>
</dbReference>
<dbReference type="PANTHER" id="PTHR43975">
    <property type="entry name" value="ZGC:101858"/>
    <property type="match status" value="1"/>
</dbReference>
<dbReference type="Proteomes" id="UP000267448">
    <property type="component" value="Unassembled WGS sequence"/>
</dbReference>
<comment type="similarity">
    <text evidence="1">Belongs to the short-chain dehydrogenases/reductases (SDR) family.</text>
</comment>
<dbReference type="FunFam" id="3.40.50.720:FF:000084">
    <property type="entry name" value="Short-chain dehydrogenase reductase"/>
    <property type="match status" value="1"/>
</dbReference>
<evidence type="ECO:0000313" key="3">
    <source>
        <dbReference type="EMBL" id="RTR37753.1"/>
    </source>
</evidence>